<keyword evidence="2" id="KW-1185">Reference proteome</keyword>
<sequence length="173" mass="18671">MLSPSEDNIMDTVGVICFDTKGNIASRASSSYIIYETLFPTIVTGLQSCGISSIVRCRLLGLLKRTFWGSFHTVLENTNERICSSEVLCLIVTTGPASACMKVLRSVAQDSNQADTGKSAGILIVLGNPPKLKAIEIAAAYSSLSFGIGYFGINSRIEVESIILKLKLMFLHD</sequence>
<gene>
    <name evidence="1" type="ORF">CXB51_031603</name>
</gene>
<evidence type="ECO:0000313" key="2">
    <source>
        <dbReference type="Proteomes" id="UP000701853"/>
    </source>
</evidence>
<accession>A0A8J6CJN6</accession>
<name>A0A8J6CJN6_9ROSI</name>
<dbReference type="Proteomes" id="UP000701853">
    <property type="component" value="Chromosome 12"/>
</dbReference>
<evidence type="ECO:0000313" key="1">
    <source>
        <dbReference type="EMBL" id="KAG8474864.1"/>
    </source>
</evidence>
<reference evidence="1 2" key="1">
    <citation type="journal article" date="2021" name="bioRxiv">
        <title>The Gossypium anomalum genome as a resource for cotton improvement and evolutionary analysis of hybrid incompatibility.</title>
        <authorList>
            <person name="Grover C.E."/>
            <person name="Yuan D."/>
            <person name="Arick M.A."/>
            <person name="Miller E.R."/>
            <person name="Hu G."/>
            <person name="Peterson D.G."/>
            <person name="Wendel J.F."/>
            <person name="Udall J.A."/>
        </authorList>
    </citation>
    <scope>NUCLEOTIDE SEQUENCE [LARGE SCALE GENOMIC DNA]</scope>
    <source>
        <strain evidence="1">JFW-Udall</strain>
        <tissue evidence="1">Leaf</tissue>
    </source>
</reference>
<protein>
    <submittedName>
        <fullName evidence="1">Uncharacterized protein</fullName>
    </submittedName>
</protein>
<organism evidence="1 2">
    <name type="scientific">Gossypium anomalum</name>
    <dbReference type="NCBI Taxonomy" id="47600"/>
    <lineage>
        <taxon>Eukaryota</taxon>
        <taxon>Viridiplantae</taxon>
        <taxon>Streptophyta</taxon>
        <taxon>Embryophyta</taxon>
        <taxon>Tracheophyta</taxon>
        <taxon>Spermatophyta</taxon>
        <taxon>Magnoliopsida</taxon>
        <taxon>eudicotyledons</taxon>
        <taxon>Gunneridae</taxon>
        <taxon>Pentapetalae</taxon>
        <taxon>rosids</taxon>
        <taxon>malvids</taxon>
        <taxon>Malvales</taxon>
        <taxon>Malvaceae</taxon>
        <taxon>Malvoideae</taxon>
        <taxon>Gossypium</taxon>
    </lineage>
</organism>
<dbReference type="OrthoDB" id="998909at2759"/>
<proteinExistence type="predicted"/>
<comment type="caution">
    <text evidence="1">The sequence shown here is derived from an EMBL/GenBank/DDBJ whole genome shotgun (WGS) entry which is preliminary data.</text>
</comment>
<dbReference type="AlphaFoldDB" id="A0A8J6CJN6"/>
<dbReference type="EMBL" id="JAHUZN010000012">
    <property type="protein sequence ID" value="KAG8474864.1"/>
    <property type="molecule type" value="Genomic_DNA"/>
</dbReference>